<dbReference type="Gene3D" id="3.60.15.10">
    <property type="entry name" value="Ribonuclease Z/Hydroxyacylglutathione hydrolase-like"/>
    <property type="match status" value="1"/>
</dbReference>
<evidence type="ECO:0000313" key="2">
    <source>
        <dbReference type="Proteomes" id="UP000551353"/>
    </source>
</evidence>
<proteinExistence type="predicted"/>
<organism evidence="1 2">
    <name type="scientific">Rhizobium mongolense</name>
    <dbReference type="NCBI Taxonomy" id="57676"/>
    <lineage>
        <taxon>Bacteria</taxon>
        <taxon>Pseudomonadati</taxon>
        <taxon>Pseudomonadota</taxon>
        <taxon>Alphaproteobacteria</taxon>
        <taxon>Hyphomicrobiales</taxon>
        <taxon>Rhizobiaceae</taxon>
        <taxon>Rhizobium/Agrobacterium group</taxon>
        <taxon>Rhizobium</taxon>
    </lineage>
</organism>
<dbReference type="Proteomes" id="UP000551353">
    <property type="component" value="Unassembled WGS sequence"/>
</dbReference>
<dbReference type="EMBL" id="JACIFX010000001">
    <property type="protein sequence ID" value="MBB4226247.1"/>
    <property type="molecule type" value="Genomic_DNA"/>
</dbReference>
<dbReference type="InterPro" id="IPR036866">
    <property type="entry name" value="RibonucZ/Hydroxyglut_hydro"/>
</dbReference>
<gene>
    <name evidence="1" type="ORF">GGD56_000067</name>
</gene>
<reference evidence="1 2" key="1">
    <citation type="submission" date="2020-08" db="EMBL/GenBank/DDBJ databases">
        <title>Genomic Encyclopedia of Type Strains, Phase IV (KMG-V): Genome sequencing to study the core and pangenomes of soil and plant-associated prokaryotes.</title>
        <authorList>
            <person name="Whitman W."/>
        </authorList>
    </citation>
    <scope>NUCLEOTIDE SEQUENCE [LARGE SCALE GENOMIC DNA]</scope>
    <source>
        <strain evidence="1 2">SEMIA 4087</strain>
    </source>
</reference>
<evidence type="ECO:0000313" key="1">
    <source>
        <dbReference type="EMBL" id="MBB4226247.1"/>
    </source>
</evidence>
<comment type="caution">
    <text evidence="1">The sequence shown here is derived from an EMBL/GenBank/DDBJ whole genome shotgun (WGS) entry which is preliminary data.</text>
</comment>
<keyword evidence="2" id="KW-1185">Reference proteome</keyword>
<accession>A0ABR6IEF0</accession>
<protein>
    <submittedName>
        <fullName evidence="1">Uncharacterized protein</fullName>
    </submittedName>
</protein>
<name>A0ABR6IEF0_9HYPH</name>
<sequence>MESKGEKPLLWGDIVHVAAVQFVDPAVTIGYDVDSVEAEQEHWRVFDDAAKDRYLIGGAHLPFPGLGHVGNNGDKTYTFVSLS</sequence>
<dbReference type="RefSeq" id="WP_233450559.1">
    <property type="nucleotide sequence ID" value="NZ_JACIFX010000001.1"/>
</dbReference>